<gene>
    <name evidence="1" type="ORF">MARPO_0198s0009</name>
</gene>
<reference evidence="2" key="1">
    <citation type="journal article" date="2017" name="Cell">
        <title>Insights into land plant evolution garnered from the Marchantia polymorpha genome.</title>
        <authorList>
            <person name="Bowman J.L."/>
            <person name="Kohchi T."/>
            <person name="Yamato K.T."/>
            <person name="Jenkins J."/>
            <person name="Shu S."/>
            <person name="Ishizaki K."/>
            <person name="Yamaoka S."/>
            <person name="Nishihama R."/>
            <person name="Nakamura Y."/>
            <person name="Berger F."/>
            <person name="Adam C."/>
            <person name="Aki S.S."/>
            <person name="Althoff F."/>
            <person name="Araki T."/>
            <person name="Arteaga-Vazquez M.A."/>
            <person name="Balasubrmanian S."/>
            <person name="Barry K."/>
            <person name="Bauer D."/>
            <person name="Boehm C.R."/>
            <person name="Briginshaw L."/>
            <person name="Caballero-Perez J."/>
            <person name="Catarino B."/>
            <person name="Chen F."/>
            <person name="Chiyoda S."/>
            <person name="Chovatia M."/>
            <person name="Davies K.M."/>
            <person name="Delmans M."/>
            <person name="Demura T."/>
            <person name="Dierschke T."/>
            <person name="Dolan L."/>
            <person name="Dorantes-Acosta A.E."/>
            <person name="Eklund D.M."/>
            <person name="Florent S.N."/>
            <person name="Flores-Sandoval E."/>
            <person name="Fujiyama A."/>
            <person name="Fukuzawa H."/>
            <person name="Galik B."/>
            <person name="Grimanelli D."/>
            <person name="Grimwood J."/>
            <person name="Grossniklaus U."/>
            <person name="Hamada T."/>
            <person name="Haseloff J."/>
            <person name="Hetherington A.J."/>
            <person name="Higo A."/>
            <person name="Hirakawa Y."/>
            <person name="Hundley H.N."/>
            <person name="Ikeda Y."/>
            <person name="Inoue K."/>
            <person name="Inoue S.I."/>
            <person name="Ishida S."/>
            <person name="Jia Q."/>
            <person name="Kakita M."/>
            <person name="Kanazawa T."/>
            <person name="Kawai Y."/>
            <person name="Kawashima T."/>
            <person name="Kennedy M."/>
            <person name="Kinose K."/>
            <person name="Kinoshita T."/>
            <person name="Kohara Y."/>
            <person name="Koide E."/>
            <person name="Komatsu K."/>
            <person name="Kopischke S."/>
            <person name="Kubo M."/>
            <person name="Kyozuka J."/>
            <person name="Lagercrantz U."/>
            <person name="Lin S.S."/>
            <person name="Lindquist E."/>
            <person name="Lipzen A.M."/>
            <person name="Lu C.W."/>
            <person name="De Luna E."/>
            <person name="Martienssen R.A."/>
            <person name="Minamino N."/>
            <person name="Mizutani M."/>
            <person name="Mizutani M."/>
            <person name="Mochizuki N."/>
            <person name="Monte I."/>
            <person name="Mosher R."/>
            <person name="Nagasaki H."/>
            <person name="Nakagami H."/>
            <person name="Naramoto S."/>
            <person name="Nishitani K."/>
            <person name="Ohtani M."/>
            <person name="Okamoto T."/>
            <person name="Okumura M."/>
            <person name="Phillips J."/>
            <person name="Pollak B."/>
            <person name="Reinders A."/>
            <person name="Rovekamp M."/>
            <person name="Sano R."/>
            <person name="Sawa S."/>
            <person name="Schmid M.W."/>
            <person name="Shirakawa M."/>
            <person name="Solano R."/>
            <person name="Spunde A."/>
            <person name="Suetsugu N."/>
            <person name="Sugano S."/>
            <person name="Sugiyama A."/>
            <person name="Sun R."/>
            <person name="Suzuki Y."/>
            <person name="Takenaka M."/>
            <person name="Takezawa D."/>
            <person name="Tomogane H."/>
            <person name="Tsuzuki M."/>
            <person name="Ueda T."/>
            <person name="Umeda M."/>
            <person name="Ward J.M."/>
            <person name="Watanabe Y."/>
            <person name="Yazaki K."/>
            <person name="Yokoyama R."/>
            <person name="Yoshitake Y."/>
            <person name="Yotsui I."/>
            <person name="Zachgo S."/>
            <person name="Schmutz J."/>
        </authorList>
    </citation>
    <scope>NUCLEOTIDE SEQUENCE [LARGE SCALE GENOMIC DNA]</scope>
    <source>
        <strain evidence="2">Tak-1</strain>
    </source>
</reference>
<accession>A0A2R6W0R1</accession>
<name>A0A2R6W0R1_MARPO</name>
<organism evidence="1 2">
    <name type="scientific">Marchantia polymorpha</name>
    <name type="common">Common liverwort</name>
    <name type="synonym">Marchantia aquatica</name>
    <dbReference type="NCBI Taxonomy" id="3197"/>
    <lineage>
        <taxon>Eukaryota</taxon>
        <taxon>Viridiplantae</taxon>
        <taxon>Streptophyta</taxon>
        <taxon>Embryophyta</taxon>
        <taxon>Marchantiophyta</taxon>
        <taxon>Marchantiopsida</taxon>
        <taxon>Marchantiidae</taxon>
        <taxon>Marchantiales</taxon>
        <taxon>Marchantiaceae</taxon>
        <taxon>Marchantia</taxon>
    </lineage>
</organism>
<protein>
    <submittedName>
        <fullName evidence="1">Uncharacterized protein</fullName>
    </submittedName>
</protein>
<proteinExistence type="predicted"/>
<keyword evidence="2" id="KW-1185">Reference proteome</keyword>
<dbReference type="EMBL" id="KZ772866">
    <property type="protein sequence ID" value="PTQ27441.1"/>
    <property type="molecule type" value="Genomic_DNA"/>
</dbReference>
<dbReference type="AlphaFoldDB" id="A0A2R6W0R1"/>
<evidence type="ECO:0000313" key="2">
    <source>
        <dbReference type="Proteomes" id="UP000244005"/>
    </source>
</evidence>
<dbReference type="Proteomes" id="UP000244005">
    <property type="component" value="Unassembled WGS sequence"/>
</dbReference>
<sequence length="502" mass="55807">MHNESSALDTEAAPFFSKLELQQFEGAYLPLFLIQNLANHLVNIRAMFQSRASMLNYSTCDSVHEVTTINCQKFHQGLEIHQIHQENRCYLGHDLSRYYYLLKKTCTAFVRCCPEFQQRRAFRNSYIPPVVLPVCRILHCNYWSFHYLQLPSAVNSPPGDLHTRPPSLERFTISDSLAPSGSHVMDWSLGSSSAVSDDPEKKLCEPQTDTFKESVPNPQDISVNFQLVASRGEWTFRISPPLVPFEILLSKFSPSSSDSNSSSSSLTSDSSDLLDTFLPPIPYKDGKRFSGCLGGDLKISRFSNGVESWPLYCRSAFSSSLVVVIDSPVHFDPNLGDVQSLLSSAVTVMCMSLAKRNCLSFVRRPKLLEQRNPCCSSDVNVSSLTGSPLSRDIPANVSDGIESFERRTGESTLFQLPLASSPLLPSSLNPMLSFDIKKLGSMISSVNKTLATSSTCEDLTWTAGANGFCGDEDGTCSERFFSLFWSSATNFSQCFFPLFRES</sequence>
<evidence type="ECO:0000313" key="1">
    <source>
        <dbReference type="EMBL" id="PTQ27441.1"/>
    </source>
</evidence>